<dbReference type="AlphaFoldDB" id="A0ABD0QTS5"/>
<sequence>IYIQTRNPANLNMKMVKDEYPDKPLELVGALGKSNHYQQFQPVIMLGKGYTMHWDQAAPAEVTIWLINFNRSACDRLH</sequence>
<dbReference type="PANTHER" id="PTHR15535:SF15">
    <property type="entry name" value="CELL MIGRATION-INDUCING AND HYALURONAN-BINDING PROTEIN"/>
    <property type="match status" value="1"/>
</dbReference>
<proteinExistence type="predicted"/>
<evidence type="ECO:0000313" key="2">
    <source>
        <dbReference type="EMBL" id="KAL0189619.1"/>
    </source>
</evidence>
<gene>
    <name evidence="2" type="ORF">M9458_016718</name>
</gene>
<evidence type="ECO:0000313" key="3">
    <source>
        <dbReference type="Proteomes" id="UP001529510"/>
    </source>
</evidence>
<feature type="non-terminal residue" evidence="2">
    <location>
        <position position="1"/>
    </location>
</feature>
<keyword evidence="3" id="KW-1185">Reference proteome</keyword>
<dbReference type="PANTHER" id="PTHR15535">
    <property type="entry name" value="TRANSMEMBRANE PROTEIN 2-RELATED"/>
    <property type="match status" value="1"/>
</dbReference>
<feature type="domain" description="CEMIP" evidence="1">
    <location>
        <begin position="1"/>
        <end position="72"/>
    </location>
</feature>
<dbReference type="Proteomes" id="UP001529510">
    <property type="component" value="Unassembled WGS sequence"/>
</dbReference>
<evidence type="ECO:0000259" key="1">
    <source>
        <dbReference type="Pfam" id="PF24605"/>
    </source>
</evidence>
<comment type="caution">
    <text evidence="2">The sequence shown here is derived from an EMBL/GenBank/DDBJ whole genome shotgun (WGS) entry which is preliminary data.</text>
</comment>
<reference evidence="2 3" key="1">
    <citation type="submission" date="2024-05" db="EMBL/GenBank/DDBJ databases">
        <title>Genome sequencing and assembly of Indian major carp, Cirrhinus mrigala (Hamilton, 1822).</title>
        <authorList>
            <person name="Mohindra V."/>
            <person name="Chowdhury L.M."/>
            <person name="Lal K."/>
            <person name="Jena J.K."/>
        </authorList>
    </citation>
    <scope>NUCLEOTIDE SEQUENCE [LARGE SCALE GENOMIC DNA]</scope>
    <source>
        <strain evidence="2">CM1030</strain>
        <tissue evidence="2">Blood</tissue>
    </source>
</reference>
<name>A0ABD0QTS5_CIRMR</name>
<dbReference type="InterPro" id="IPR052252">
    <property type="entry name" value="CEMIP/CEMIP2"/>
</dbReference>
<protein>
    <recommendedName>
        <fullName evidence="1">CEMIP domain-containing protein</fullName>
    </recommendedName>
</protein>
<dbReference type="Pfam" id="PF24605">
    <property type="entry name" value="CEMIP_X"/>
    <property type="match status" value="1"/>
</dbReference>
<dbReference type="InterPro" id="IPR055400">
    <property type="entry name" value="CEMIP_X"/>
</dbReference>
<dbReference type="EMBL" id="JAMKFB020000007">
    <property type="protein sequence ID" value="KAL0189619.1"/>
    <property type="molecule type" value="Genomic_DNA"/>
</dbReference>
<accession>A0ABD0QTS5</accession>
<organism evidence="2 3">
    <name type="scientific">Cirrhinus mrigala</name>
    <name type="common">Mrigala</name>
    <dbReference type="NCBI Taxonomy" id="683832"/>
    <lineage>
        <taxon>Eukaryota</taxon>
        <taxon>Metazoa</taxon>
        <taxon>Chordata</taxon>
        <taxon>Craniata</taxon>
        <taxon>Vertebrata</taxon>
        <taxon>Euteleostomi</taxon>
        <taxon>Actinopterygii</taxon>
        <taxon>Neopterygii</taxon>
        <taxon>Teleostei</taxon>
        <taxon>Ostariophysi</taxon>
        <taxon>Cypriniformes</taxon>
        <taxon>Cyprinidae</taxon>
        <taxon>Labeoninae</taxon>
        <taxon>Labeonini</taxon>
        <taxon>Cirrhinus</taxon>
    </lineage>
</organism>